<evidence type="ECO:0000313" key="5">
    <source>
        <dbReference type="Proteomes" id="UP000306753"/>
    </source>
</evidence>
<dbReference type="PANTHER" id="PTHR44757">
    <property type="entry name" value="DIGUANYLATE CYCLASE DGCP"/>
    <property type="match status" value="1"/>
</dbReference>
<evidence type="ECO:0000259" key="3">
    <source>
        <dbReference type="PROSITE" id="PS50887"/>
    </source>
</evidence>
<dbReference type="InterPro" id="IPR029787">
    <property type="entry name" value="Nucleotide_cyclase"/>
</dbReference>
<dbReference type="PROSITE" id="PS50883">
    <property type="entry name" value="EAL"/>
    <property type="match status" value="1"/>
</dbReference>
<dbReference type="AlphaFoldDB" id="A0A5R9QE81"/>
<dbReference type="Gene3D" id="3.30.70.270">
    <property type="match status" value="1"/>
</dbReference>
<evidence type="ECO:0000259" key="2">
    <source>
        <dbReference type="PROSITE" id="PS50883"/>
    </source>
</evidence>
<feature type="domain" description="EAL" evidence="2">
    <location>
        <begin position="519"/>
        <end position="771"/>
    </location>
</feature>
<dbReference type="NCBIfam" id="TIGR00254">
    <property type="entry name" value="GGDEF"/>
    <property type="match status" value="1"/>
</dbReference>
<dbReference type="SMART" id="SM00052">
    <property type="entry name" value="EAL"/>
    <property type="match status" value="1"/>
</dbReference>
<sequence>MTLGKRALLVIFPVILIVQLLAASAAYLTQRASLVGLEQARLDQQLSAFKSAFSDYQAFNRSMLYAISNSESLLLFLRESDTGYRNETLGLRIQQSIRSLSNTTLSFVSFAIVQPDGQPAYYFESSLSPFATLDAAQQRVIAEARRSPGNGAMVYLETAHGGPLLAHTDFILPASSSRPLPSQRREAFALQLAVRPDRFVMLKQRLEAEYGAALEIANRFEPHRAELSAKVGLTRSLQARLVPSPDYLAGRLQRLRLAFLFGSALMCLASIGLLLWLIRRYVTAPISRLDSQLTDLLLHRRAALDEPSEGGEIGRLTVNMKTLHDRNAAALKRIQEISWTDTLTRISNRAHFGMLATAMFEQCSLHGGQLALLFMDLDNFKQVNDQHGHEAGDALLKAFAARVGDVLRLHQRQHPGTETSFARLSGDEFAILLKAPAQDDDTLPELTGALLGLSRGGFRLDGRTYPVGVSIGTARYPDDAGSITQLLTRADTAMYQAKAEGKNVAVSFSAQLEQRDERIRAIEEQLRQLDGDRELALAFMPAVDGQGRVVTCEALLRWRSPVLGELSPAEFIPIAERAGLFAKIDEWVVDRAMGSYAELAGLFGEDVVLAINVSSAQLSDRRICDCLIERARHHGIAPERIEIELTETYAAELSSCTMDVVLAIRAAGFRVAIDDFGVGYTSIQQMLEYPADTIKLDMAIVRRLAQPQLHEGLAAIVAFCKAQGKRVTAEGVDSLPKQTALLGAGCDLLQGYLISPPRPLDELAEWSAHPHRERPAAQRAGG</sequence>
<dbReference type="RefSeq" id="WP_138411828.1">
    <property type="nucleotide sequence ID" value="NZ_QLAG01000013.1"/>
</dbReference>
<dbReference type="InterPro" id="IPR052155">
    <property type="entry name" value="Biofilm_reg_signaling"/>
</dbReference>
<dbReference type="InterPro" id="IPR001633">
    <property type="entry name" value="EAL_dom"/>
</dbReference>
<dbReference type="EMBL" id="QLAG01000013">
    <property type="protein sequence ID" value="TLX63250.1"/>
    <property type="molecule type" value="Genomic_DNA"/>
</dbReference>
<feature type="domain" description="GGDEF" evidence="3">
    <location>
        <begin position="368"/>
        <end position="510"/>
    </location>
</feature>
<gene>
    <name evidence="4" type="ORF">DN820_12000</name>
</gene>
<keyword evidence="5" id="KW-1185">Reference proteome</keyword>
<accession>A0A5R9QE81</accession>
<dbReference type="PANTHER" id="PTHR44757:SF2">
    <property type="entry name" value="BIOFILM ARCHITECTURE MAINTENANCE PROTEIN MBAA"/>
    <property type="match status" value="1"/>
</dbReference>
<protein>
    <submittedName>
        <fullName evidence="4">GGDEF-domain containing protein</fullName>
    </submittedName>
</protein>
<feature type="transmembrane region" description="Helical" evidence="1">
    <location>
        <begin position="257"/>
        <end position="278"/>
    </location>
</feature>
<dbReference type="InterPro" id="IPR000160">
    <property type="entry name" value="GGDEF_dom"/>
</dbReference>
<dbReference type="Pfam" id="PF00563">
    <property type="entry name" value="EAL"/>
    <property type="match status" value="1"/>
</dbReference>
<keyword evidence="1" id="KW-1133">Transmembrane helix</keyword>
<keyword evidence="1" id="KW-0472">Membrane</keyword>
<reference evidence="4 5" key="1">
    <citation type="journal article" date="2017" name="Eur. J. Clin. Microbiol. Infect. Dis.">
        <title>Uncommonly isolated clinical Pseudomonas: identification and phylogenetic assignation.</title>
        <authorList>
            <person name="Mulet M."/>
            <person name="Gomila M."/>
            <person name="Ramirez A."/>
            <person name="Cardew S."/>
            <person name="Moore E.R."/>
            <person name="Lalucat J."/>
            <person name="Garcia-Valdes E."/>
        </authorList>
    </citation>
    <scope>NUCLEOTIDE SEQUENCE [LARGE SCALE GENOMIC DNA]</scope>
    <source>
        <strain evidence="4 5">SD129</strain>
    </source>
</reference>
<dbReference type="Gene3D" id="3.20.20.450">
    <property type="entry name" value="EAL domain"/>
    <property type="match status" value="1"/>
</dbReference>
<dbReference type="Proteomes" id="UP000306753">
    <property type="component" value="Unassembled WGS sequence"/>
</dbReference>
<dbReference type="Pfam" id="PF00990">
    <property type="entry name" value="GGDEF"/>
    <property type="match status" value="1"/>
</dbReference>
<proteinExistence type="predicted"/>
<dbReference type="InterPro" id="IPR043128">
    <property type="entry name" value="Rev_trsase/Diguanyl_cyclase"/>
</dbReference>
<dbReference type="InterPro" id="IPR035919">
    <property type="entry name" value="EAL_sf"/>
</dbReference>
<dbReference type="CDD" id="cd01949">
    <property type="entry name" value="GGDEF"/>
    <property type="match status" value="1"/>
</dbReference>
<evidence type="ECO:0000313" key="4">
    <source>
        <dbReference type="EMBL" id="TLX63250.1"/>
    </source>
</evidence>
<name>A0A5R9QE81_9GAMM</name>
<dbReference type="SMART" id="SM00267">
    <property type="entry name" value="GGDEF"/>
    <property type="match status" value="1"/>
</dbReference>
<dbReference type="SUPFAM" id="SSF141868">
    <property type="entry name" value="EAL domain-like"/>
    <property type="match status" value="1"/>
</dbReference>
<evidence type="ECO:0000256" key="1">
    <source>
        <dbReference type="SAM" id="Phobius"/>
    </source>
</evidence>
<dbReference type="PROSITE" id="PS50887">
    <property type="entry name" value="GGDEF"/>
    <property type="match status" value="1"/>
</dbReference>
<organism evidence="4 5">
    <name type="scientific">Stutzerimonas nosocomialis</name>
    <dbReference type="NCBI Taxonomy" id="1056496"/>
    <lineage>
        <taxon>Bacteria</taxon>
        <taxon>Pseudomonadati</taxon>
        <taxon>Pseudomonadota</taxon>
        <taxon>Gammaproteobacteria</taxon>
        <taxon>Pseudomonadales</taxon>
        <taxon>Pseudomonadaceae</taxon>
        <taxon>Stutzerimonas</taxon>
    </lineage>
</organism>
<comment type="caution">
    <text evidence="4">The sequence shown here is derived from an EMBL/GenBank/DDBJ whole genome shotgun (WGS) entry which is preliminary data.</text>
</comment>
<keyword evidence="1" id="KW-0812">Transmembrane</keyword>
<dbReference type="CDD" id="cd01948">
    <property type="entry name" value="EAL"/>
    <property type="match status" value="1"/>
</dbReference>
<dbReference type="SUPFAM" id="SSF55073">
    <property type="entry name" value="Nucleotide cyclase"/>
    <property type="match status" value="1"/>
</dbReference>